<dbReference type="SUPFAM" id="SSF51110">
    <property type="entry name" value="alpha-D-mannose-specific plant lectins"/>
    <property type="match status" value="1"/>
</dbReference>
<comment type="caution">
    <text evidence="18">Lacks conserved residue(s) required for the propagation of feature annotation.</text>
</comment>
<keyword evidence="14" id="KW-1015">Disulfide bond</keyword>
<dbReference type="InterPro" id="IPR011009">
    <property type="entry name" value="Kinase-like_dom_sf"/>
</dbReference>
<evidence type="ECO:0000256" key="15">
    <source>
        <dbReference type="ARBA" id="ARBA00023180"/>
    </source>
</evidence>
<dbReference type="InterPro" id="IPR036426">
    <property type="entry name" value="Bulb-type_lectin_dom_sf"/>
</dbReference>
<evidence type="ECO:0000256" key="6">
    <source>
        <dbReference type="ARBA" id="ARBA00022679"/>
    </source>
</evidence>
<dbReference type="Gene3D" id="2.90.10.10">
    <property type="entry name" value="Bulb-type lectin domain"/>
    <property type="match status" value="1"/>
</dbReference>
<comment type="catalytic activity">
    <reaction evidence="16">
        <text>L-threonyl-[protein] + ATP = O-phospho-L-threonyl-[protein] + ADP + H(+)</text>
        <dbReference type="Rhea" id="RHEA:46608"/>
        <dbReference type="Rhea" id="RHEA-COMP:11060"/>
        <dbReference type="Rhea" id="RHEA-COMP:11605"/>
        <dbReference type="ChEBI" id="CHEBI:15378"/>
        <dbReference type="ChEBI" id="CHEBI:30013"/>
        <dbReference type="ChEBI" id="CHEBI:30616"/>
        <dbReference type="ChEBI" id="CHEBI:61977"/>
        <dbReference type="ChEBI" id="CHEBI:456216"/>
        <dbReference type="EC" id="2.7.11.1"/>
    </reaction>
</comment>
<evidence type="ECO:0000259" key="20">
    <source>
        <dbReference type="PROSITE" id="PS50011"/>
    </source>
</evidence>
<feature type="domain" description="Apple" evidence="23">
    <location>
        <begin position="438"/>
        <end position="520"/>
    </location>
</feature>
<keyword evidence="11" id="KW-0067">ATP-binding</keyword>
<evidence type="ECO:0000256" key="10">
    <source>
        <dbReference type="ARBA" id="ARBA00022777"/>
    </source>
</evidence>
<protein>
    <recommendedName>
        <fullName evidence="2">non-specific serine/threonine protein kinase</fullName>
        <ecNumber evidence="2">2.7.11.1</ecNumber>
    </recommendedName>
</protein>
<dbReference type="EC" id="2.7.11.1" evidence="2"/>
<evidence type="ECO:0000256" key="17">
    <source>
        <dbReference type="ARBA" id="ARBA00048679"/>
    </source>
</evidence>
<keyword evidence="6" id="KW-0808">Transferase</keyword>
<evidence type="ECO:0000256" key="18">
    <source>
        <dbReference type="PROSITE-ProRule" id="PRU00076"/>
    </source>
</evidence>
<keyword evidence="25" id="KW-1185">Reference proteome</keyword>
<evidence type="ECO:0000256" key="12">
    <source>
        <dbReference type="ARBA" id="ARBA00022989"/>
    </source>
</evidence>
<dbReference type="GO" id="GO:0048544">
    <property type="term" value="P:recognition of pollen"/>
    <property type="evidence" value="ECO:0007669"/>
    <property type="project" value="InterPro"/>
</dbReference>
<dbReference type="PROSITE" id="PS00108">
    <property type="entry name" value="PROTEIN_KINASE_ST"/>
    <property type="match status" value="1"/>
</dbReference>
<evidence type="ECO:0000256" key="3">
    <source>
        <dbReference type="ARBA" id="ARBA00022475"/>
    </source>
</evidence>
<feature type="domain" description="EGF-like" evidence="21">
    <location>
        <begin position="383"/>
        <end position="419"/>
    </location>
</feature>
<evidence type="ECO:0000256" key="16">
    <source>
        <dbReference type="ARBA" id="ARBA00047899"/>
    </source>
</evidence>
<dbReference type="SUPFAM" id="SSF56112">
    <property type="entry name" value="Protein kinase-like (PK-like)"/>
    <property type="match status" value="1"/>
</dbReference>
<evidence type="ECO:0000256" key="9">
    <source>
        <dbReference type="ARBA" id="ARBA00022741"/>
    </source>
</evidence>
<dbReference type="Pfam" id="PF00954">
    <property type="entry name" value="S_locus_glycop"/>
    <property type="match status" value="1"/>
</dbReference>
<feature type="domain" description="Bulb-type lectin" evidence="22">
    <location>
        <begin position="121"/>
        <end position="242"/>
    </location>
</feature>
<dbReference type="FunFam" id="2.90.10.10:FF:000005">
    <property type="entry name" value="G-type lectin S-receptor-like serine/threonine-protein kinase"/>
    <property type="match status" value="1"/>
</dbReference>
<dbReference type="FunFam" id="3.30.200.20:FF:000195">
    <property type="entry name" value="G-type lectin S-receptor-like serine/threonine-protein kinase"/>
    <property type="match status" value="1"/>
</dbReference>
<dbReference type="Gene3D" id="3.30.200.20">
    <property type="entry name" value="Phosphorylase Kinase, domain 1"/>
    <property type="match status" value="1"/>
</dbReference>
<dbReference type="InterPro" id="IPR008271">
    <property type="entry name" value="Ser/Thr_kinase_AS"/>
</dbReference>
<dbReference type="PROSITE" id="PS50927">
    <property type="entry name" value="BULB_LECTIN"/>
    <property type="match status" value="1"/>
</dbReference>
<dbReference type="InterPro" id="IPR001245">
    <property type="entry name" value="Ser-Thr/Tyr_kinase_cat_dom"/>
</dbReference>
<dbReference type="PIRSF" id="PIRSF000641">
    <property type="entry name" value="SRK"/>
    <property type="match status" value="1"/>
</dbReference>
<keyword evidence="9" id="KW-0547">Nucleotide-binding</keyword>
<dbReference type="PROSITE" id="PS50948">
    <property type="entry name" value="PAN"/>
    <property type="match status" value="1"/>
</dbReference>
<dbReference type="GO" id="GO:0004674">
    <property type="term" value="F:protein serine/threonine kinase activity"/>
    <property type="evidence" value="ECO:0007669"/>
    <property type="project" value="UniProtKB-KW"/>
</dbReference>
<evidence type="ECO:0000256" key="8">
    <source>
        <dbReference type="ARBA" id="ARBA00022729"/>
    </source>
</evidence>
<dbReference type="InterPro" id="IPR001480">
    <property type="entry name" value="Bulb-type_lectin_dom"/>
</dbReference>
<feature type="transmembrane region" description="Helical" evidence="19">
    <location>
        <begin position="536"/>
        <end position="561"/>
    </location>
</feature>
<keyword evidence="13 19" id="KW-0472">Membrane</keyword>
<evidence type="ECO:0000313" key="25">
    <source>
        <dbReference type="Proteomes" id="UP001327560"/>
    </source>
</evidence>
<sequence length="929" mass="103371">MMRHFQLAYDLMLLGDSGTPPNSHDFVIVVVSIIIDTILSMMNAAVTFFFLKGYPEKAAVMMYVRKAFRESMIEVVDRSPVGLFRRQPLIIELQIMISRASFLTVYLLITTDLFSLSLGADSLLPHQPLVDDGKTLISAGGSFELGFFSPVGAPDKRYVGIWYHKVSQQTVIWVANRQRPVIGGPGSLLLATDGKLVIADENSTTVWSSSSPPVANPVAQLLDDGNLVVKQSGSNSADPKSMVWQSFDFPTDTLLPGMKLGWNMTSGLDRKPTSWTSPSDPSVGNYTLEMDTHGDPQAFLYSKTGYEWRAGPWNGIQYSGIPDMQTYPEFSFSFVTNREEVFYSFFVHDPAIITRLTVLPSGQLQRLVWIEHNKVWTVFWFAPKDQCDAVSTCGPNGICDSNKSPICECMEGFLPRNPTNWGLRDWSDGCDRKTALDCQNRTDGFMKLSNSKLPDTSKSIVDLSLNLEQCREACLRNCSCTAYTNANISGDGSGCIMWMNDLSDIRMYASGGQELNFRLAAKDIVLSDGKHSRRRVYLITAVVVLVFVILIAAAGVAFCVWKRKKRRRTMSGTISLSLHSMDEGTDGKELDLPVYELAAIVAATDNFSAKNKLGEGGFGPVYKGKFGDQEQELVAVKRLSKTSMQGLDEFKNEVTVIAKLQHRNLVRLVGCSIQGEERILIYEFMPNGSLDAILFDKVKCEMLDWRRRYNIIVGIARGLLYLHEDSRLRIIHRDLKASNILLDNNMNPKISDFGMARIFGGDETEVNTMKVVGTYGYMSPEYAMDGIFSVKSDVFSFGVLVLEIVSGKKNRGVYYAGRNLNLLAYTWSLWNEEKVLELADESILGNSFPVDEVMRCIKVGLLCVQEMPEDRPTMSSVVLMLGSESSSLPQPNQPGFVASRGPVLEIDTSISKQDTLSINNVSVTMFEGR</sequence>
<evidence type="ECO:0000256" key="2">
    <source>
        <dbReference type="ARBA" id="ARBA00012513"/>
    </source>
</evidence>
<keyword evidence="12 19" id="KW-1133">Transmembrane helix</keyword>
<evidence type="ECO:0000259" key="23">
    <source>
        <dbReference type="PROSITE" id="PS50948"/>
    </source>
</evidence>
<evidence type="ECO:0000256" key="1">
    <source>
        <dbReference type="ARBA" id="ARBA00004251"/>
    </source>
</evidence>
<keyword evidence="7 19" id="KW-0812">Transmembrane</keyword>
<evidence type="ECO:0000256" key="13">
    <source>
        <dbReference type="ARBA" id="ARBA00023136"/>
    </source>
</evidence>
<dbReference type="Gene3D" id="1.10.510.10">
    <property type="entry name" value="Transferase(Phosphotransferase) domain 1"/>
    <property type="match status" value="1"/>
</dbReference>
<keyword evidence="4" id="KW-0723">Serine/threonine-protein kinase</keyword>
<reference evidence="24 25" key="1">
    <citation type="submission" date="2023-10" db="EMBL/GenBank/DDBJ databases">
        <title>Chromosome-scale genome assembly provides insights into flower coloration mechanisms of Canna indica.</title>
        <authorList>
            <person name="Li C."/>
        </authorList>
    </citation>
    <scope>NUCLEOTIDE SEQUENCE [LARGE SCALE GENOMIC DNA]</scope>
    <source>
        <tissue evidence="24">Flower</tissue>
    </source>
</reference>
<evidence type="ECO:0000259" key="22">
    <source>
        <dbReference type="PROSITE" id="PS50927"/>
    </source>
</evidence>
<dbReference type="EMBL" id="CP136891">
    <property type="protein sequence ID" value="WOK99771.1"/>
    <property type="molecule type" value="Genomic_DNA"/>
</dbReference>
<accession>A0AAQ3K110</accession>
<dbReference type="InterPro" id="IPR003609">
    <property type="entry name" value="Pan_app"/>
</dbReference>
<keyword evidence="24" id="KW-0675">Receptor</keyword>
<dbReference type="Pfam" id="PF07714">
    <property type="entry name" value="PK_Tyr_Ser-Thr"/>
    <property type="match status" value="1"/>
</dbReference>
<dbReference type="Pfam" id="PF11883">
    <property type="entry name" value="DUF3403"/>
    <property type="match status" value="1"/>
</dbReference>
<evidence type="ECO:0000256" key="7">
    <source>
        <dbReference type="ARBA" id="ARBA00022692"/>
    </source>
</evidence>
<dbReference type="GO" id="GO:0005886">
    <property type="term" value="C:plasma membrane"/>
    <property type="evidence" value="ECO:0007669"/>
    <property type="project" value="UniProtKB-SubCell"/>
</dbReference>
<dbReference type="CDD" id="cd01098">
    <property type="entry name" value="PAN_AP_plant"/>
    <property type="match status" value="1"/>
</dbReference>
<proteinExistence type="predicted"/>
<dbReference type="Proteomes" id="UP001327560">
    <property type="component" value="Chromosome 2"/>
</dbReference>
<evidence type="ECO:0000313" key="24">
    <source>
        <dbReference type="EMBL" id="WOK99771.1"/>
    </source>
</evidence>
<evidence type="ECO:0000259" key="21">
    <source>
        <dbReference type="PROSITE" id="PS50026"/>
    </source>
</evidence>
<dbReference type="GO" id="GO:0051707">
    <property type="term" value="P:response to other organism"/>
    <property type="evidence" value="ECO:0007669"/>
    <property type="project" value="UniProtKB-ARBA"/>
</dbReference>
<evidence type="ECO:0000256" key="4">
    <source>
        <dbReference type="ARBA" id="ARBA00022527"/>
    </source>
</evidence>
<dbReference type="Pfam" id="PF01453">
    <property type="entry name" value="B_lectin"/>
    <property type="match status" value="1"/>
</dbReference>
<dbReference type="SMART" id="SM00108">
    <property type="entry name" value="B_lectin"/>
    <property type="match status" value="1"/>
</dbReference>
<dbReference type="AlphaFoldDB" id="A0AAQ3K110"/>
<keyword evidence="10 24" id="KW-0418">Kinase</keyword>
<evidence type="ECO:0000256" key="14">
    <source>
        <dbReference type="ARBA" id="ARBA00023157"/>
    </source>
</evidence>
<gene>
    <name evidence="24" type="ORF">Cni_G08483</name>
</gene>
<keyword evidence="8" id="KW-0732">Signal</keyword>
<dbReference type="InterPro" id="IPR024171">
    <property type="entry name" value="SRK-like_kinase"/>
</dbReference>
<evidence type="ECO:0000256" key="5">
    <source>
        <dbReference type="ARBA" id="ARBA00022536"/>
    </source>
</evidence>
<feature type="domain" description="Protein kinase" evidence="20">
    <location>
        <begin position="607"/>
        <end position="896"/>
    </location>
</feature>
<keyword evidence="3" id="KW-1003">Cell membrane</keyword>
<dbReference type="CDD" id="cd00028">
    <property type="entry name" value="B_lectin"/>
    <property type="match status" value="1"/>
</dbReference>
<dbReference type="Pfam" id="PF08276">
    <property type="entry name" value="PAN_2"/>
    <property type="match status" value="1"/>
</dbReference>
<comment type="catalytic activity">
    <reaction evidence="17">
        <text>L-seryl-[protein] + ATP = O-phospho-L-seryl-[protein] + ADP + H(+)</text>
        <dbReference type="Rhea" id="RHEA:17989"/>
        <dbReference type="Rhea" id="RHEA-COMP:9863"/>
        <dbReference type="Rhea" id="RHEA-COMP:11604"/>
        <dbReference type="ChEBI" id="CHEBI:15378"/>
        <dbReference type="ChEBI" id="CHEBI:29999"/>
        <dbReference type="ChEBI" id="CHEBI:30616"/>
        <dbReference type="ChEBI" id="CHEBI:83421"/>
        <dbReference type="ChEBI" id="CHEBI:456216"/>
        <dbReference type="EC" id="2.7.11.1"/>
    </reaction>
</comment>
<dbReference type="PANTHER" id="PTHR27002:SF616">
    <property type="entry name" value="RECEPTOR-LIKE SERINE_THREONINE-PROTEIN KINASE"/>
    <property type="match status" value="1"/>
</dbReference>
<dbReference type="InterPro" id="IPR000719">
    <property type="entry name" value="Prot_kinase_dom"/>
</dbReference>
<keyword evidence="5 18" id="KW-0245">EGF-like domain</keyword>
<dbReference type="PROSITE" id="PS50011">
    <property type="entry name" value="PROTEIN_KINASE_DOM"/>
    <property type="match status" value="1"/>
</dbReference>
<name>A0AAQ3K110_9LILI</name>
<dbReference type="FunFam" id="1.10.510.10:FF:000060">
    <property type="entry name" value="G-type lectin S-receptor-like serine/threonine-protein kinase"/>
    <property type="match status" value="1"/>
</dbReference>
<dbReference type="GO" id="GO:0005524">
    <property type="term" value="F:ATP binding"/>
    <property type="evidence" value="ECO:0007669"/>
    <property type="project" value="UniProtKB-KW"/>
</dbReference>
<dbReference type="SMART" id="SM00220">
    <property type="entry name" value="S_TKc"/>
    <property type="match status" value="1"/>
</dbReference>
<dbReference type="SMART" id="SM00473">
    <property type="entry name" value="PAN_AP"/>
    <property type="match status" value="1"/>
</dbReference>
<feature type="transmembrane region" description="Helical" evidence="19">
    <location>
        <begin position="26"/>
        <end position="51"/>
    </location>
</feature>
<dbReference type="PROSITE" id="PS50026">
    <property type="entry name" value="EGF_3"/>
    <property type="match status" value="1"/>
</dbReference>
<organism evidence="24 25">
    <name type="scientific">Canna indica</name>
    <name type="common">Indian-shot</name>
    <dbReference type="NCBI Taxonomy" id="4628"/>
    <lineage>
        <taxon>Eukaryota</taxon>
        <taxon>Viridiplantae</taxon>
        <taxon>Streptophyta</taxon>
        <taxon>Embryophyta</taxon>
        <taxon>Tracheophyta</taxon>
        <taxon>Spermatophyta</taxon>
        <taxon>Magnoliopsida</taxon>
        <taxon>Liliopsida</taxon>
        <taxon>Zingiberales</taxon>
        <taxon>Cannaceae</taxon>
        <taxon>Canna</taxon>
    </lineage>
</organism>
<evidence type="ECO:0000256" key="11">
    <source>
        <dbReference type="ARBA" id="ARBA00022840"/>
    </source>
</evidence>
<evidence type="ECO:0000256" key="19">
    <source>
        <dbReference type="SAM" id="Phobius"/>
    </source>
</evidence>
<dbReference type="CDD" id="cd14066">
    <property type="entry name" value="STKc_IRAK"/>
    <property type="match status" value="1"/>
</dbReference>
<dbReference type="InterPro" id="IPR000858">
    <property type="entry name" value="S_locus_glycoprot_dom"/>
</dbReference>
<dbReference type="InterPro" id="IPR000742">
    <property type="entry name" value="EGF"/>
</dbReference>
<comment type="subcellular location">
    <subcellularLocation>
        <location evidence="1">Cell membrane</location>
        <topology evidence="1">Single-pass type I membrane protein</topology>
    </subcellularLocation>
</comment>
<dbReference type="PANTHER" id="PTHR27002">
    <property type="entry name" value="RECEPTOR-LIKE SERINE/THREONINE-PROTEIN KINASE SD1-8"/>
    <property type="match status" value="1"/>
</dbReference>
<dbReference type="InterPro" id="IPR021820">
    <property type="entry name" value="S-locus_recpt_kinase_C"/>
</dbReference>
<keyword evidence="15" id="KW-0325">Glycoprotein</keyword>